<feature type="transmembrane region" description="Helical" evidence="13">
    <location>
        <begin position="120"/>
        <end position="139"/>
    </location>
</feature>
<proteinExistence type="inferred from homology"/>
<keyword evidence="7 12" id="KW-0997">Cell inner membrane</keyword>
<dbReference type="GO" id="GO:1903607">
    <property type="term" value="P:cytochrome c biosynthetic process"/>
    <property type="evidence" value="ECO:0007669"/>
    <property type="project" value="TreeGrafter"/>
</dbReference>
<feature type="transmembrane region" description="Helical" evidence="13">
    <location>
        <begin position="212"/>
        <end position="234"/>
    </location>
</feature>
<evidence type="ECO:0000256" key="12">
    <source>
        <dbReference type="PIRNR" id="PIRNR002764"/>
    </source>
</evidence>
<gene>
    <name evidence="14" type="primary">ccmB</name>
    <name evidence="14" type="ORF">GCM10011403_02140</name>
</gene>
<dbReference type="GO" id="GO:0005886">
    <property type="term" value="C:plasma membrane"/>
    <property type="evidence" value="ECO:0007669"/>
    <property type="project" value="UniProtKB-SubCell"/>
</dbReference>
<evidence type="ECO:0000256" key="1">
    <source>
        <dbReference type="ARBA" id="ARBA00002442"/>
    </source>
</evidence>
<reference evidence="14" key="1">
    <citation type="journal article" date="2014" name="Int. J. Syst. Evol. Microbiol.">
        <title>Complete genome sequence of Corynebacterium casei LMG S-19264T (=DSM 44701T), isolated from a smear-ripened cheese.</title>
        <authorList>
            <consortium name="US DOE Joint Genome Institute (JGI-PGF)"/>
            <person name="Walter F."/>
            <person name="Albersmeier A."/>
            <person name="Kalinowski J."/>
            <person name="Ruckert C."/>
        </authorList>
    </citation>
    <scope>NUCLEOTIDE SEQUENCE</scope>
    <source>
        <strain evidence="14">CGMCC 1.15425</strain>
    </source>
</reference>
<keyword evidence="6 12" id="KW-1003">Cell membrane</keyword>
<dbReference type="AlphaFoldDB" id="A0A917GK67"/>
<evidence type="ECO:0000256" key="13">
    <source>
        <dbReference type="SAM" id="Phobius"/>
    </source>
</evidence>
<reference evidence="14" key="2">
    <citation type="submission" date="2020-09" db="EMBL/GenBank/DDBJ databases">
        <authorList>
            <person name="Sun Q."/>
            <person name="Zhou Y."/>
        </authorList>
    </citation>
    <scope>NUCLEOTIDE SEQUENCE</scope>
    <source>
        <strain evidence="14">CGMCC 1.15425</strain>
    </source>
</reference>
<evidence type="ECO:0000256" key="10">
    <source>
        <dbReference type="ARBA" id="ARBA00022989"/>
    </source>
</evidence>
<feature type="transmembrane region" description="Helical" evidence="13">
    <location>
        <begin position="178"/>
        <end position="200"/>
    </location>
</feature>
<evidence type="ECO:0000256" key="7">
    <source>
        <dbReference type="ARBA" id="ARBA00022519"/>
    </source>
</evidence>
<comment type="caution">
    <text evidence="14">The sequence shown here is derived from an EMBL/GenBank/DDBJ whole genome shotgun (WGS) entry which is preliminary data.</text>
</comment>
<evidence type="ECO:0000256" key="9">
    <source>
        <dbReference type="ARBA" id="ARBA00022748"/>
    </source>
</evidence>
<dbReference type="Pfam" id="PF03379">
    <property type="entry name" value="CcmB"/>
    <property type="match status" value="1"/>
</dbReference>
<keyword evidence="5 12" id="KW-0813">Transport</keyword>
<feature type="transmembrane region" description="Helical" evidence="13">
    <location>
        <begin position="40"/>
        <end position="58"/>
    </location>
</feature>
<dbReference type="InterPro" id="IPR003544">
    <property type="entry name" value="Cyt_c_biogenesis_CcmB"/>
</dbReference>
<dbReference type="NCBIfam" id="TIGR01190">
    <property type="entry name" value="ccmB"/>
    <property type="match status" value="1"/>
</dbReference>
<protein>
    <recommendedName>
        <fullName evidence="4 12">Heme exporter protein B</fullName>
    </recommendedName>
</protein>
<dbReference type="GO" id="GO:0015232">
    <property type="term" value="F:heme transmembrane transporter activity"/>
    <property type="evidence" value="ECO:0007669"/>
    <property type="project" value="InterPro"/>
</dbReference>
<accession>A0A917GK67</accession>
<comment type="similarity">
    <text evidence="3 12">Belongs to the CcmB/CycW/HelB family.</text>
</comment>
<dbReference type="EMBL" id="BMIY01000001">
    <property type="protein sequence ID" value="GGG48634.1"/>
    <property type="molecule type" value="Genomic_DNA"/>
</dbReference>
<evidence type="ECO:0000256" key="2">
    <source>
        <dbReference type="ARBA" id="ARBA00004429"/>
    </source>
</evidence>
<keyword evidence="10 13" id="KW-1133">Transmembrane helix</keyword>
<sequence length="239" mass="25171">MTDKSPVSVADTQTLTSLGKAFRSTLSRDLLIAFKRRNDILNPVMFFLIVVSLFPLGVSPDPQQLSVIAAGVIWVSALLASMLSLDNLFRADYEDGSLEQLLLSPQPLYFMVLAKNISHWLVSGLPVVLLSPVLAYMLYLPSEAYGTLFISLLIGTPVLSLFGSIGVALTVGLGSRGLILAVIVLPLTTPVLIVGAKAVADVSFGLPVGTHFAILGAMLALALTIAPLASAAALKISVN</sequence>
<dbReference type="InterPro" id="IPR026031">
    <property type="entry name" value="Cyt_c_CcmB_bac"/>
</dbReference>
<feature type="transmembrane region" description="Helical" evidence="13">
    <location>
        <begin position="145"/>
        <end position="171"/>
    </location>
</feature>
<evidence type="ECO:0000256" key="3">
    <source>
        <dbReference type="ARBA" id="ARBA00010544"/>
    </source>
</evidence>
<evidence type="ECO:0000256" key="4">
    <source>
        <dbReference type="ARBA" id="ARBA00016452"/>
    </source>
</evidence>
<evidence type="ECO:0000256" key="5">
    <source>
        <dbReference type="ARBA" id="ARBA00022448"/>
    </source>
</evidence>
<dbReference type="OrthoDB" id="9799895at2"/>
<evidence type="ECO:0000256" key="6">
    <source>
        <dbReference type="ARBA" id="ARBA00022475"/>
    </source>
</evidence>
<keyword evidence="15" id="KW-1185">Reference proteome</keyword>
<organism evidence="14 15">
    <name type="scientific">Pseudohongiella nitratireducens</name>
    <dbReference type="NCBI Taxonomy" id="1768907"/>
    <lineage>
        <taxon>Bacteria</taxon>
        <taxon>Pseudomonadati</taxon>
        <taxon>Pseudomonadota</taxon>
        <taxon>Gammaproteobacteria</taxon>
        <taxon>Pseudomonadales</taxon>
        <taxon>Pseudohongiellaceae</taxon>
        <taxon>Pseudohongiella</taxon>
    </lineage>
</organism>
<dbReference type="GO" id="GO:0017004">
    <property type="term" value="P:cytochrome complex assembly"/>
    <property type="evidence" value="ECO:0007669"/>
    <property type="project" value="UniProtKB-KW"/>
</dbReference>
<comment type="subcellular location">
    <subcellularLocation>
        <location evidence="2">Cell inner membrane</location>
        <topology evidence="2">Multi-pass membrane protein</topology>
    </subcellularLocation>
</comment>
<evidence type="ECO:0000313" key="15">
    <source>
        <dbReference type="Proteomes" id="UP000627715"/>
    </source>
</evidence>
<dbReference type="RefSeq" id="WP_068812591.1">
    <property type="nucleotide sequence ID" value="NZ_BMIY01000001.1"/>
</dbReference>
<keyword evidence="11 12" id="KW-0472">Membrane</keyword>
<dbReference type="Proteomes" id="UP000627715">
    <property type="component" value="Unassembled WGS sequence"/>
</dbReference>
<evidence type="ECO:0000256" key="11">
    <source>
        <dbReference type="ARBA" id="ARBA00023136"/>
    </source>
</evidence>
<evidence type="ECO:0000256" key="8">
    <source>
        <dbReference type="ARBA" id="ARBA00022692"/>
    </source>
</evidence>
<keyword evidence="8 13" id="KW-0812">Transmembrane</keyword>
<evidence type="ECO:0000313" key="14">
    <source>
        <dbReference type="EMBL" id="GGG48634.1"/>
    </source>
</evidence>
<dbReference type="PRINTS" id="PR01414">
    <property type="entry name" value="CCMBBIOGNSIS"/>
</dbReference>
<dbReference type="PIRSF" id="PIRSF002764">
    <property type="entry name" value="CcmB"/>
    <property type="match status" value="1"/>
</dbReference>
<comment type="function">
    <text evidence="1 12">Required for the export of heme to the periplasm for the biogenesis of c-type cytochromes.</text>
</comment>
<name>A0A917GK67_9GAMM</name>
<feature type="transmembrane region" description="Helical" evidence="13">
    <location>
        <begin position="64"/>
        <end position="85"/>
    </location>
</feature>
<keyword evidence="9 12" id="KW-0201">Cytochrome c-type biogenesis</keyword>
<dbReference type="PANTHER" id="PTHR30070:SF1">
    <property type="entry name" value="CYTOCHROME C BIOGENESIS B-RELATED"/>
    <property type="match status" value="1"/>
</dbReference>
<dbReference type="PANTHER" id="PTHR30070">
    <property type="entry name" value="HEME EXPORTER PROTEIN B"/>
    <property type="match status" value="1"/>
</dbReference>